<dbReference type="PANTHER" id="PTHR47926:SF377">
    <property type="entry name" value="OS04G0469400 PROTEIN"/>
    <property type="match status" value="1"/>
</dbReference>
<evidence type="ECO:0000313" key="2">
    <source>
        <dbReference type="EMBL" id="CAA3029185.1"/>
    </source>
</evidence>
<keyword evidence="3" id="KW-1185">Reference proteome</keyword>
<dbReference type="Gramene" id="OE9A062596T1">
    <property type="protein sequence ID" value="OE9A062596C1"/>
    <property type="gene ID" value="OE9A062596"/>
</dbReference>
<evidence type="ECO:0000313" key="3">
    <source>
        <dbReference type="Proteomes" id="UP000594638"/>
    </source>
</evidence>
<dbReference type="NCBIfam" id="TIGR00756">
    <property type="entry name" value="PPR"/>
    <property type="match status" value="1"/>
</dbReference>
<dbReference type="EMBL" id="CACTIH010009294">
    <property type="protein sequence ID" value="CAA3029185.1"/>
    <property type="molecule type" value="Genomic_DNA"/>
</dbReference>
<dbReference type="InterPro" id="IPR046960">
    <property type="entry name" value="PPR_At4g14850-like_plant"/>
</dbReference>
<sequence>MWNFGGIPSTYTFVAALQACEDPILGSSGMEIHADVLKSGVELDYIAMLSVLSATADLSALRKGKEIHGYLLRNKWDERKEALRPLSEMWNFGGIPSTYTFVAALQACEEPILGSSGMEIHADVLKSESILFFEGSFAGSLMDIYASCGTVDNSYKAENLLPDDVAFLALLHECSHSSLVDEGERFFERMQHVYKLKPWPEHYTCLVDLLGRANYVEEAFQIVKSMKSEPTAAV</sequence>
<evidence type="ECO:0008006" key="4">
    <source>
        <dbReference type="Google" id="ProtNLM"/>
    </source>
</evidence>
<dbReference type="PANTHER" id="PTHR47926">
    <property type="entry name" value="PENTATRICOPEPTIDE REPEAT-CONTAINING PROTEIN"/>
    <property type="match status" value="1"/>
</dbReference>
<gene>
    <name evidence="2" type="ORF">OLEA9_A062596</name>
</gene>
<proteinExistence type="predicted"/>
<name>A0A8S0VBY9_OLEEU</name>
<dbReference type="GO" id="GO:0003723">
    <property type="term" value="F:RNA binding"/>
    <property type="evidence" value="ECO:0007669"/>
    <property type="project" value="InterPro"/>
</dbReference>
<keyword evidence="1" id="KW-0677">Repeat</keyword>
<dbReference type="GO" id="GO:0009451">
    <property type="term" value="P:RNA modification"/>
    <property type="evidence" value="ECO:0007669"/>
    <property type="project" value="InterPro"/>
</dbReference>
<comment type="caution">
    <text evidence="2">The sequence shown here is derived from an EMBL/GenBank/DDBJ whole genome shotgun (WGS) entry which is preliminary data.</text>
</comment>
<evidence type="ECO:0000256" key="1">
    <source>
        <dbReference type="ARBA" id="ARBA00022737"/>
    </source>
</evidence>
<dbReference type="InterPro" id="IPR002885">
    <property type="entry name" value="PPR_rpt"/>
</dbReference>
<reference evidence="2 3" key="1">
    <citation type="submission" date="2019-12" db="EMBL/GenBank/DDBJ databases">
        <authorList>
            <person name="Alioto T."/>
            <person name="Alioto T."/>
            <person name="Gomez Garrido J."/>
        </authorList>
    </citation>
    <scope>NUCLEOTIDE SEQUENCE [LARGE SCALE GENOMIC DNA]</scope>
</reference>
<dbReference type="Proteomes" id="UP000594638">
    <property type="component" value="Unassembled WGS sequence"/>
</dbReference>
<protein>
    <recommendedName>
        <fullName evidence="4">Pentatricopeptide repeat-containing protein</fullName>
    </recommendedName>
</protein>
<organism evidence="2 3">
    <name type="scientific">Olea europaea subsp. europaea</name>
    <dbReference type="NCBI Taxonomy" id="158383"/>
    <lineage>
        <taxon>Eukaryota</taxon>
        <taxon>Viridiplantae</taxon>
        <taxon>Streptophyta</taxon>
        <taxon>Embryophyta</taxon>
        <taxon>Tracheophyta</taxon>
        <taxon>Spermatophyta</taxon>
        <taxon>Magnoliopsida</taxon>
        <taxon>eudicotyledons</taxon>
        <taxon>Gunneridae</taxon>
        <taxon>Pentapetalae</taxon>
        <taxon>asterids</taxon>
        <taxon>lamiids</taxon>
        <taxon>Lamiales</taxon>
        <taxon>Oleaceae</taxon>
        <taxon>Oleeae</taxon>
        <taxon>Olea</taxon>
    </lineage>
</organism>
<dbReference type="Gene3D" id="1.25.40.10">
    <property type="entry name" value="Tetratricopeptide repeat domain"/>
    <property type="match status" value="1"/>
</dbReference>
<dbReference type="OrthoDB" id="1731741at2759"/>
<accession>A0A8S0VBY9</accession>
<dbReference type="InterPro" id="IPR011990">
    <property type="entry name" value="TPR-like_helical_dom_sf"/>
</dbReference>
<dbReference type="Pfam" id="PF01535">
    <property type="entry name" value="PPR"/>
    <property type="match status" value="2"/>
</dbReference>
<dbReference type="AlphaFoldDB" id="A0A8S0VBY9"/>